<organism evidence="5 6">
    <name type="scientific">Enterococcus larvae</name>
    <dbReference type="NCBI Taxonomy" id="2794352"/>
    <lineage>
        <taxon>Bacteria</taxon>
        <taxon>Bacillati</taxon>
        <taxon>Bacillota</taxon>
        <taxon>Bacilli</taxon>
        <taxon>Lactobacillales</taxon>
        <taxon>Enterococcaceae</taxon>
        <taxon>Enterococcus</taxon>
    </lineage>
</organism>
<dbReference type="EMBL" id="JAEDXU010000010">
    <property type="protein sequence ID" value="MBP1047824.1"/>
    <property type="molecule type" value="Genomic_DNA"/>
</dbReference>
<keyword evidence="3" id="KW-0804">Transcription</keyword>
<evidence type="ECO:0000256" key="2">
    <source>
        <dbReference type="ARBA" id="ARBA00023125"/>
    </source>
</evidence>
<evidence type="ECO:0000256" key="3">
    <source>
        <dbReference type="ARBA" id="ARBA00023163"/>
    </source>
</evidence>
<dbReference type="PROSITE" id="PS50932">
    <property type="entry name" value="HTH_LACI_2"/>
    <property type="match status" value="1"/>
</dbReference>
<keyword evidence="2 5" id="KW-0238">DNA-binding</keyword>
<protein>
    <submittedName>
        <fullName evidence="5">LacI family DNA-binding transcriptional regulator</fullName>
    </submittedName>
</protein>
<dbReference type="InterPro" id="IPR028082">
    <property type="entry name" value="Peripla_BP_I"/>
</dbReference>
<evidence type="ECO:0000256" key="1">
    <source>
        <dbReference type="ARBA" id="ARBA00023015"/>
    </source>
</evidence>
<feature type="domain" description="HTH lacI-type" evidence="4">
    <location>
        <begin position="2"/>
        <end position="56"/>
    </location>
</feature>
<dbReference type="InterPro" id="IPR010982">
    <property type="entry name" value="Lambda_DNA-bd_dom_sf"/>
</dbReference>
<dbReference type="PANTHER" id="PTHR30146">
    <property type="entry name" value="LACI-RELATED TRANSCRIPTIONAL REPRESSOR"/>
    <property type="match status" value="1"/>
</dbReference>
<gene>
    <name evidence="5" type="ORF">I6N96_16155</name>
</gene>
<dbReference type="Pfam" id="PF00532">
    <property type="entry name" value="Peripla_BP_1"/>
    <property type="match status" value="1"/>
</dbReference>
<sequence length="313" mass="35220">MTTIRDIARLADCSVTTVSRVLNRHPYVSEVKRKQILEIIDELDYVPSAQARDLSYGLSKNIGVLIPYANVPYYDKIISGVLNAAFKEGYKITLLPTNYEAEKEKYYLKQLAAKAFDGLIITSKVISFETIQQHLKYGPIVCCEDTGDYPISCVSFNREESYVEVFQHFKESGLRHIGLAVGRHQSISPSTALMLNAHKKVFGHFPEDSLVIPDCRNYEGGVKAGKLFAQLPQLDGIFANSDEVAAGILQTVDLHSIKIIGEENLLAGHLLHFSTVDHHLDRCGEEAFQLLFEPKNTRLSIPYRFIKREKNNS</sequence>
<comment type="caution">
    <text evidence="5">The sequence shown here is derived from an EMBL/GenBank/DDBJ whole genome shotgun (WGS) entry which is preliminary data.</text>
</comment>
<evidence type="ECO:0000259" key="4">
    <source>
        <dbReference type="PROSITE" id="PS50932"/>
    </source>
</evidence>
<dbReference type="Proteomes" id="UP000673375">
    <property type="component" value="Unassembled WGS sequence"/>
</dbReference>
<dbReference type="SMART" id="SM00354">
    <property type="entry name" value="HTH_LACI"/>
    <property type="match status" value="1"/>
</dbReference>
<reference evidence="5 6" key="1">
    <citation type="submission" date="2020-12" db="EMBL/GenBank/DDBJ databases">
        <title>Vagococcus allomyrinae sp. nov. and Enterococcus lavae sp. nov., isolated from the larvae of Allomyrina dichotoma.</title>
        <authorList>
            <person name="Lee S.D."/>
        </authorList>
    </citation>
    <scope>NUCLEOTIDE SEQUENCE [LARGE SCALE GENOMIC DNA]</scope>
    <source>
        <strain evidence="5 6">BWM-S5</strain>
    </source>
</reference>
<dbReference type="CDD" id="cd01392">
    <property type="entry name" value="HTH_LacI"/>
    <property type="match status" value="1"/>
</dbReference>
<dbReference type="RefSeq" id="WP_209558605.1">
    <property type="nucleotide sequence ID" value="NZ_JAEDXU010000010.1"/>
</dbReference>
<dbReference type="InterPro" id="IPR001761">
    <property type="entry name" value="Peripla_BP/Lac1_sug-bd_dom"/>
</dbReference>
<keyword evidence="1" id="KW-0805">Transcription regulation</keyword>
<dbReference type="SUPFAM" id="SSF53822">
    <property type="entry name" value="Periplasmic binding protein-like I"/>
    <property type="match status" value="1"/>
</dbReference>
<proteinExistence type="predicted"/>
<dbReference type="Gene3D" id="1.10.260.40">
    <property type="entry name" value="lambda repressor-like DNA-binding domains"/>
    <property type="match status" value="1"/>
</dbReference>
<dbReference type="Pfam" id="PF00356">
    <property type="entry name" value="LacI"/>
    <property type="match status" value="1"/>
</dbReference>
<name>A0ABS4CMR8_9ENTE</name>
<dbReference type="SUPFAM" id="SSF47413">
    <property type="entry name" value="lambda repressor-like DNA-binding domains"/>
    <property type="match status" value="1"/>
</dbReference>
<dbReference type="InterPro" id="IPR000843">
    <property type="entry name" value="HTH_LacI"/>
</dbReference>
<accession>A0ABS4CMR8</accession>
<dbReference type="PANTHER" id="PTHR30146:SF105">
    <property type="entry name" value="CATABOLITE CONTROL PROTEIN B"/>
    <property type="match status" value="1"/>
</dbReference>
<dbReference type="GO" id="GO:0003677">
    <property type="term" value="F:DNA binding"/>
    <property type="evidence" value="ECO:0007669"/>
    <property type="project" value="UniProtKB-KW"/>
</dbReference>
<dbReference type="CDD" id="cd06286">
    <property type="entry name" value="PBP1_CcpB-like"/>
    <property type="match status" value="1"/>
</dbReference>
<dbReference type="Gene3D" id="3.40.50.2300">
    <property type="match status" value="2"/>
</dbReference>
<keyword evidence="6" id="KW-1185">Reference proteome</keyword>
<evidence type="ECO:0000313" key="5">
    <source>
        <dbReference type="EMBL" id="MBP1047824.1"/>
    </source>
</evidence>
<evidence type="ECO:0000313" key="6">
    <source>
        <dbReference type="Proteomes" id="UP000673375"/>
    </source>
</evidence>